<dbReference type="Proteomes" id="UP000001542">
    <property type="component" value="Unassembled WGS sequence"/>
</dbReference>
<protein>
    <recommendedName>
        <fullName evidence="1">Peptidase C14 caspase domain-containing protein</fullName>
    </recommendedName>
</protein>
<name>A2DWY9_TRIV3</name>
<dbReference type="Gene3D" id="3.40.50.1460">
    <property type="match status" value="1"/>
</dbReference>
<sequence length="242" mass="27333">MIALQNIKKIGTDITNIAVSSLSNNLINVAFIVINQYLGTRLSLGDAPMNDAINIATCFSKFGYTVYFMVDPKCSNFISKFNYLIQNTTNDLVFYYIGHGVIDNELNSNAFLFKDKNCDRYTLSSSISLAQRNDLRLVFISDCCYAGSIIDLDNGFHINSNIVTISSTNGRQKARQIVANRKEQGLFTYFLIDALTNEPSLTIKGCQQLLRPKLKSFSQTITIHSSKRNYLKQPIIHQRQTR</sequence>
<dbReference type="AlphaFoldDB" id="A2DWY9"/>
<proteinExistence type="predicted"/>
<evidence type="ECO:0000313" key="3">
    <source>
        <dbReference type="Proteomes" id="UP000001542"/>
    </source>
</evidence>
<keyword evidence="3" id="KW-1185">Reference proteome</keyword>
<reference evidence="2" key="1">
    <citation type="submission" date="2006-10" db="EMBL/GenBank/DDBJ databases">
        <authorList>
            <person name="Amadeo P."/>
            <person name="Zhao Q."/>
            <person name="Wortman J."/>
            <person name="Fraser-Liggett C."/>
            <person name="Carlton J."/>
        </authorList>
    </citation>
    <scope>NUCLEOTIDE SEQUENCE</scope>
    <source>
        <strain evidence="2">G3</strain>
    </source>
</reference>
<dbReference type="VEuPathDB" id="TrichDB:TVAG_019160"/>
<dbReference type="EMBL" id="DS113261">
    <property type="protein sequence ID" value="EAY15016.1"/>
    <property type="molecule type" value="Genomic_DNA"/>
</dbReference>
<dbReference type="InterPro" id="IPR011600">
    <property type="entry name" value="Pept_C14_caspase"/>
</dbReference>
<dbReference type="GO" id="GO:0006508">
    <property type="term" value="P:proteolysis"/>
    <property type="evidence" value="ECO:0000318"/>
    <property type="project" value="GO_Central"/>
</dbReference>
<gene>
    <name evidence="2" type="ORF">TVAG_019160</name>
</gene>
<dbReference type="InParanoid" id="A2DWY9"/>
<dbReference type="SMR" id="A2DWY9"/>
<dbReference type="GO" id="GO:0005737">
    <property type="term" value="C:cytoplasm"/>
    <property type="evidence" value="ECO:0000318"/>
    <property type="project" value="GO_Central"/>
</dbReference>
<evidence type="ECO:0000259" key="1">
    <source>
        <dbReference type="Pfam" id="PF00656"/>
    </source>
</evidence>
<reference evidence="2" key="2">
    <citation type="journal article" date="2007" name="Science">
        <title>Draft genome sequence of the sexually transmitted pathogen Trichomonas vaginalis.</title>
        <authorList>
            <person name="Carlton J.M."/>
            <person name="Hirt R.P."/>
            <person name="Silva J.C."/>
            <person name="Delcher A.L."/>
            <person name="Schatz M."/>
            <person name="Zhao Q."/>
            <person name="Wortman J.R."/>
            <person name="Bidwell S.L."/>
            <person name="Alsmark U.C.M."/>
            <person name="Besteiro S."/>
            <person name="Sicheritz-Ponten T."/>
            <person name="Noel C.J."/>
            <person name="Dacks J.B."/>
            <person name="Foster P.G."/>
            <person name="Simillion C."/>
            <person name="Van de Peer Y."/>
            <person name="Miranda-Saavedra D."/>
            <person name="Barton G.J."/>
            <person name="Westrop G.D."/>
            <person name="Mueller S."/>
            <person name="Dessi D."/>
            <person name="Fiori P.L."/>
            <person name="Ren Q."/>
            <person name="Paulsen I."/>
            <person name="Zhang H."/>
            <person name="Bastida-Corcuera F.D."/>
            <person name="Simoes-Barbosa A."/>
            <person name="Brown M.T."/>
            <person name="Hayes R.D."/>
            <person name="Mukherjee M."/>
            <person name="Okumura C.Y."/>
            <person name="Schneider R."/>
            <person name="Smith A.J."/>
            <person name="Vanacova S."/>
            <person name="Villalvazo M."/>
            <person name="Haas B.J."/>
            <person name="Pertea M."/>
            <person name="Feldblyum T.V."/>
            <person name="Utterback T.R."/>
            <person name="Shu C.L."/>
            <person name="Osoegawa K."/>
            <person name="de Jong P.J."/>
            <person name="Hrdy I."/>
            <person name="Horvathova L."/>
            <person name="Zubacova Z."/>
            <person name="Dolezal P."/>
            <person name="Malik S.B."/>
            <person name="Logsdon J.M. Jr."/>
            <person name="Henze K."/>
            <person name="Gupta A."/>
            <person name="Wang C.C."/>
            <person name="Dunne R.L."/>
            <person name="Upcroft J.A."/>
            <person name="Upcroft P."/>
            <person name="White O."/>
            <person name="Salzberg S.L."/>
            <person name="Tang P."/>
            <person name="Chiu C.-H."/>
            <person name="Lee Y.-S."/>
            <person name="Embley T.M."/>
            <person name="Coombs G.H."/>
            <person name="Mottram J.C."/>
            <person name="Tachezy J."/>
            <person name="Fraser-Liggett C.M."/>
            <person name="Johnson P.J."/>
        </authorList>
    </citation>
    <scope>NUCLEOTIDE SEQUENCE [LARGE SCALE GENOMIC DNA]</scope>
    <source>
        <strain evidence="2">G3</strain>
    </source>
</reference>
<dbReference type="Pfam" id="PF00656">
    <property type="entry name" value="Peptidase_C14"/>
    <property type="match status" value="1"/>
</dbReference>
<dbReference type="GO" id="GO:0004197">
    <property type="term" value="F:cysteine-type endopeptidase activity"/>
    <property type="evidence" value="ECO:0000318"/>
    <property type="project" value="GO_Central"/>
</dbReference>
<dbReference type="KEGG" id="tva:4773012"/>
<feature type="domain" description="Peptidase C14 caspase" evidence="1">
    <location>
        <begin position="29"/>
        <end position="214"/>
    </location>
</feature>
<dbReference type="RefSeq" id="XP_001327239.1">
    <property type="nucleotide sequence ID" value="XM_001327204.1"/>
</dbReference>
<dbReference type="VEuPathDB" id="TrichDB:TVAGG3_0184750"/>
<evidence type="ECO:0000313" key="2">
    <source>
        <dbReference type="EMBL" id="EAY15016.1"/>
    </source>
</evidence>
<dbReference type="FunCoup" id="A2DWY9">
    <property type="interactions" value="406"/>
</dbReference>
<organism evidence="2 3">
    <name type="scientific">Trichomonas vaginalis (strain ATCC PRA-98 / G3)</name>
    <dbReference type="NCBI Taxonomy" id="412133"/>
    <lineage>
        <taxon>Eukaryota</taxon>
        <taxon>Metamonada</taxon>
        <taxon>Parabasalia</taxon>
        <taxon>Trichomonadida</taxon>
        <taxon>Trichomonadidae</taxon>
        <taxon>Trichomonas</taxon>
    </lineage>
</organism>
<dbReference type="SUPFAM" id="SSF52129">
    <property type="entry name" value="Caspase-like"/>
    <property type="match status" value="1"/>
</dbReference>
<dbReference type="InterPro" id="IPR029030">
    <property type="entry name" value="Caspase-like_dom_sf"/>
</dbReference>
<accession>A2DWY9</accession>